<dbReference type="PANTHER" id="PTHR43020">
    <property type="entry name" value="CDK5 REGULATORY SUBUNIT-ASSOCIATED PROTEIN 1"/>
    <property type="match status" value="1"/>
</dbReference>
<protein>
    <submittedName>
        <fullName evidence="1">(Dimethylallyl)adenosine tRNA methylthiotransferase MiaB</fullName>
        <ecNumber evidence="1">2.-.-.-</ecNumber>
    </submittedName>
</protein>
<dbReference type="Proteomes" id="UP000095492">
    <property type="component" value="Unassembled WGS sequence"/>
</dbReference>
<dbReference type="EMBL" id="CYYA01000036">
    <property type="protein sequence ID" value="CUN27504.1"/>
    <property type="molecule type" value="Genomic_DNA"/>
</dbReference>
<dbReference type="GO" id="GO:0051539">
    <property type="term" value="F:4 iron, 4 sulfur cluster binding"/>
    <property type="evidence" value="ECO:0007669"/>
    <property type="project" value="TreeGrafter"/>
</dbReference>
<evidence type="ECO:0000313" key="1">
    <source>
        <dbReference type="EMBL" id="CUN27504.1"/>
    </source>
</evidence>
<gene>
    <name evidence="1" type="primary">miaB_3</name>
    <name evidence="1" type="ORF">ERS852448_03023</name>
</gene>
<dbReference type="STRING" id="39490.ERS852448_03023"/>
<evidence type="ECO:0000313" key="2">
    <source>
        <dbReference type="Proteomes" id="UP000095492"/>
    </source>
</evidence>
<dbReference type="EC" id="2.-.-.-" evidence="1"/>
<dbReference type="InterPro" id="IPR023404">
    <property type="entry name" value="rSAM_horseshoe"/>
</dbReference>
<proteinExistence type="predicted"/>
<dbReference type="GO" id="GO:0005829">
    <property type="term" value="C:cytosol"/>
    <property type="evidence" value="ECO:0007669"/>
    <property type="project" value="TreeGrafter"/>
</dbReference>
<organism evidence="1 2">
    <name type="scientific">Eubacterium ramulus</name>
    <dbReference type="NCBI Taxonomy" id="39490"/>
    <lineage>
        <taxon>Bacteria</taxon>
        <taxon>Bacillati</taxon>
        <taxon>Bacillota</taxon>
        <taxon>Clostridia</taxon>
        <taxon>Eubacteriales</taxon>
        <taxon>Eubacteriaceae</taxon>
        <taxon>Eubacterium</taxon>
    </lineage>
</organism>
<dbReference type="AlphaFoldDB" id="A0A173VK83"/>
<dbReference type="SUPFAM" id="SSF102114">
    <property type="entry name" value="Radical SAM enzymes"/>
    <property type="match status" value="1"/>
</dbReference>
<name>A0A173VK83_EUBRA</name>
<dbReference type="GO" id="GO:0035597">
    <property type="term" value="F:tRNA-2-methylthio-N(6)-dimethylallyladenosine(37) synthase activity"/>
    <property type="evidence" value="ECO:0007669"/>
    <property type="project" value="TreeGrafter"/>
</dbReference>
<dbReference type="Gene3D" id="3.80.30.20">
    <property type="entry name" value="tm_1862 like domain"/>
    <property type="match status" value="1"/>
</dbReference>
<reference evidence="1 2" key="1">
    <citation type="submission" date="2015-09" db="EMBL/GenBank/DDBJ databases">
        <authorList>
            <consortium name="Pathogen Informatics"/>
        </authorList>
    </citation>
    <scope>NUCLEOTIDE SEQUENCE [LARGE SCALE GENOMIC DNA]</scope>
    <source>
        <strain evidence="1 2">2789STDY5608891</strain>
    </source>
</reference>
<sequence length="98" mass="11397">MRAFGEVLVENKKRKLQCRSSCTREDFLETMDVVGKVGYDSAFTFIYSKRSGTPAAAKENQVPEEVVKDRFDRLLAQVQEIARERSSRFEERVQEVFQ</sequence>
<accession>A0A173VK83</accession>
<keyword evidence="1" id="KW-0808">Transferase</keyword>
<dbReference type="PANTHER" id="PTHR43020:SF2">
    <property type="entry name" value="MITOCHONDRIAL TRNA METHYLTHIOTRANSFERASE CDK5RAP1"/>
    <property type="match status" value="1"/>
</dbReference>
<dbReference type="InterPro" id="IPR058240">
    <property type="entry name" value="rSAM_sf"/>
</dbReference>